<sequence length="752" mass="84557">MDEDNMTRSEEQELSLQKALQQCELVQNMIDISISNLEGLRTKCAASNDLTQKEIRTLESKLVKYFSRQLSCKRKVALQERNAKLEGFPQLLHWFRIVDIRKEVMEVGLESPPGAPRRLWGPQPSPGGVFPGGLVKKKNKPLNLKIHNSVGSCENIPAQRSPLLAERSLRSFFVGYPPFLPSTPPVHTEATFSANTLSVPRWSPQIPRRDLGNSIKHRFSTKYWMSQTCTVCGKGMLFGLKCKNCKYGGGWSSLGLSSSLGGDKFGICWWSPAGTWLSLVPGVLCPGAPLGCHQPLSPAPLSSSLPPCVPQDHIPVPYQPDSSSNPSSTTSSTPSSPAPPLPPSATPPSPLHPSPQCPRQQKQFNLPASHYYKYKQQFIFPDVVPETPTRAPQVILHPVTSNTILEGNPLLQIEVEPTSENEEGPEEAQESEDDFEEMNLSLLSARNFPRKASQTSIFLQEWDIPFEQLEIGELIGKGRFGQVFHGRWHGEVAIRLIDIERDNEDQLKAFKREVMAYRQTRHENVVLFMGACMSPPHLAIITSLCKGRTLYSVVRDAKIVLDVNKTRQIAQEIVKGMGYLHAKGILHKDLKSKNVFYDNGKVVITDFGLFSISGVLQAGRRENKLRIQNGWLCHLAPEIIRQLSPDTEEDKLPFSKHSDVFALGTIWYELHAREWPFKTQPAEAIIWQVGRGMKPNLSQIGMGKEISDILLFCWAYEQEERPTFTKLMDMLEKLPKRNRRLSHPGHFWKSAE</sequence>
<dbReference type="InterPro" id="IPR046349">
    <property type="entry name" value="C1-like_sf"/>
</dbReference>
<keyword evidence="2" id="KW-0547">Nucleotide-binding</keyword>
<dbReference type="SUPFAM" id="SSF56112">
    <property type="entry name" value="Protein kinase-like (PK-like)"/>
    <property type="match status" value="1"/>
</dbReference>
<dbReference type="GO" id="GO:0007265">
    <property type="term" value="P:Ras protein signal transduction"/>
    <property type="evidence" value="ECO:0007669"/>
    <property type="project" value="TreeGrafter"/>
</dbReference>
<dbReference type="InterPro" id="IPR046861">
    <property type="entry name" value="SAM_KSR1_N"/>
</dbReference>
<comment type="catalytic activity">
    <reaction evidence="5">
        <text>L-threonyl-[protein] + ATP = O-phospho-L-threonyl-[protein] + ADP + H(+)</text>
        <dbReference type="Rhea" id="RHEA:46608"/>
        <dbReference type="Rhea" id="RHEA-COMP:11060"/>
        <dbReference type="Rhea" id="RHEA-COMP:11605"/>
        <dbReference type="ChEBI" id="CHEBI:15378"/>
        <dbReference type="ChEBI" id="CHEBI:30013"/>
        <dbReference type="ChEBI" id="CHEBI:30616"/>
        <dbReference type="ChEBI" id="CHEBI:61977"/>
        <dbReference type="ChEBI" id="CHEBI:456216"/>
        <dbReference type="EC" id="2.7.11.1"/>
    </reaction>
</comment>
<dbReference type="PROSITE" id="PS00108">
    <property type="entry name" value="PROTEIN_KINASE_ST"/>
    <property type="match status" value="1"/>
</dbReference>
<evidence type="ECO:0000256" key="1">
    <source>
        <dbReference type="ARBA" id="ARBA00022679"/>
    </source>
</evidence>
<evidence type="ECO:0000256" key="6">
    <source>
        <dbReference type="ARBA" id="ARBA00048679"/>
    </source>
</evidence>
<keyword evidence="4" id="KW-0067">ATP-binding</keyword>
<feature type="compositionally biased region" description="Low complexity" evidence="7">
    <location>
        <begin position="322"/>
        <end position="335"/>
    </location>
</feature>
<keyword evidence="9" id="KW-1185">Reference proteome</keyword>
<dbReference type="PANTHER" id="PTHR23257">
    <property type="entry name" value="SERINE-THREONINE PROTEIN KINASE"/>
    <property type="match status" value="1"/>
</dbReference>
<dbReference type="Gene3D" id="3.30.60.20">
    <property type="match status" value="1"/>
</dbReference>
<dbReference type="GO" id="GO:0005829">
    <property type="term" value="C:cytosol"/>
    <property type="evidence" value="ECO:0007669"/>
    <property type="project" value="TreeGrafter"/>
</dbReference>
<dbReference type="InterPro" id="IPR011009">
    <property type="entry name" value="Kinase-like_dom_sf"/>
</dbReference>
<dbReference type="Gene3D" id="6.10.140.1120">
    <property type="match status" value="1"/>
</dbReference>
<dbReference type="Pfam" id="PF07714">
    <property type="entry name" value="PK_Tyr_Ser-Thr"/>
    <property type="match status" value="1"/>
</dbReference>
<dbReference type="Gene3D" id="1.10.510.10">
    <property type="entry name" value="Transferase(Phosphotransferase) domain 1"/>
    <property type="match status" value="1"/>
</dbReference>
<dbReference type="Proteomes" id="UP000504624">
    <property type="component" value="Unplaced"/>
</dbReference>
<dbReference type="FunFam" id="3.30.200.20:FF:000034">
    <property type="entry name" value="Kinase suppressor of Ras 1"/>
    <property type="match status" value="1"/>
</dbReference>
<dbReference type="RefSeq" id="XP_017686810.1">
    <property type="nucleotide sequence ID" value="XM_017831321.1"/>
</dbReference>
<feature type="domain" description="Protein kinase" evidence="8">
    <location>
        <begin position="469"/>
        <end position="734"/>
    </location>
</feature>
<evidence type="ECO:0000313" key="9">
    <source>
        <dbReference type="Proteomes" id="UP000504624"/>
    </source>
</evidence>
<dbReference type="SUPFAM" id="SSF57889">
    <property type="entry name" value="Cysteine-rich domain"/>
    <property type="match status" value="1"/>
</dbReference>
<gene>
    <name evidence="10" type="primary">KSR2</name>
</gene>
<dbReference type="InterPro" id="IPR000719">
    <property type="entry name" value="Prot_kinase_dom"/>
</dbReference>
<proteinExistence type="predicted"/>
<evidence type="ECO:0000256" key="5">
    <source>
        <dbReference type="ARBA" id="ARBA00047899"/>
    </source>
</evidence>
<dbReference type="PROSITE" id="PS50011">
    <property type="entry name" value="PROTEIN_KINASE_DOM"/>
    <property type="match status" value="1"/>
</dbReference>
<dbReference type="GO" id="GO:0005886">
    <property type="term" value="C:plasma membrane"/>
    <property type="evidence" value="ECO:0007669"/>
    <property type="project" value="TreeGrafter"/>
</dbReference>
<dbReference type="GO" id="GO:0005524">
    <property type="term" value="F:ATP binding"/>
    <property type="evidence" value="ECO:0007669"/>
    <property type="project" value="UniProtKB-KW"/>
</dbReference>
<dbReference type="Gene3D" id="3.30.200.20">
    <property type="entry name" value="Phosphorylase Kinase, domain 1"/>
    <property type="match status" value="1"/>
</dbReference>
<reference evidence="10" key="1">
    <citation type="submission" date="2025-08" db="UniProtKB">
        <authorList>
            <consortium name="RefSeq"/>
        </authorList>
    </citation>
    <scope>IDENTIFICATION</scope>
</reference>
<dbReference type="GO" id="GO:0019722">
    <property type="term" value="P:calcium-mediated signaling"/>
    <property type="evidence" value="ECO:0007669"/>
    <property type="project" value="TreeGrafter"/>
</dbReference>
<dbReference type="FunFam" id="1.10.510.10:FF:000107">
    <property type="entry name" value="kinase suppressor of Ras 1"/>
    <property type="match status" value="1"/>
</dbReference>
<dbReference type="SMART" id="SM00220">
    <property type="entry name" value="S_TKc"/>
    <property type="match status" value="1"/>
</dbReference>
<comment type="catalytic activity">
    <reaction evidence="6">
        <text>L-seryl-[protein] + ATP = O-phospho-L-seryl-[protein] + ADP + H(+)</text>
        <dbReference type="Rhea" id="RHEA:17989"/>
        <dbReference type="Rhea" id="RHEA-COMP:9863"/>
        <dbReference type="Rhea" id="RHEA-COMP:11604"/>
        <dbReference type="ChEBI" id="CHEBI:15378"/>
        <dbReference type="ChEBI" id="CHEBI:29999"/>
        <dbReference type="ChEBI" id="CHEBI:30616"/>
        <dbReference type="ChEBI" id="CHEBI:83421"/>
        <dbReference type="ChEBI" id="CHEBI:456216"/>
        <dbReference type="EC" id="2.7.11.1"/>
    </reaction>
</comment>
<dbReference type="InterPro" id="IPR008271">
    <property type="entry name" value="Ser/Thr_kinase_AS"/>
</dbReference>
<accession>A0A6J0IJ65</accession>
<dbReference type="Pfam" id="PF20406">
    <property type="entry name" value="SAM_KSR1_N"/>
    <property type="match status" value="1"/>
</dbReference>
<keyword evidence="1" id="KW-0808">Transferase</keyword>
<name>A0A6J0IJ65_9PASS</name>
<evidence type="ECO:0000256" key="4">
    <source>
        <dbReference type="ARBA" id="ARBA00022840"/>
    </source>
</evidence>
<evidence type="ECO:0000313" key="10">
    <source>
        <dbReference type="RefSeq" id="XP_017686810.1"/>
    </source>
</evidence>
<dbReference type="GO" id="GO:0004674">
    <property type="term" value="F:protein serine/threonine kinase activity"/>
    <property type="evidence" value="ECO:0007669"/>
    <property type="project" value="UniProtKB-EC"/>
</dbReference>
<dbReference type="AlphaFoldDB" id="A0A6J0IJ65"/>
<dbReference type="InterPro" id="IPR046933">
    <property type="entry name" value="SAM_KSR1_N_sf"/>
</dbReference>
<dbReference type="InterPro" id="IPR050167">
    <property type="entry name" value="Ser_Thr_protein_kinase"/>
</dbReference>
<feature type="region of interest" description="Disordered" evidence="7">
    <location>
        <begin position="315"/>
        <end position="360"/>
    </location>
</feature>
<dbReference type="CTD" id="283455"/>
<dbReference type="GeneID" id="108505379"/>
<evidence type="ECO:0000256" key="7">
    <source>
        <dbReference type="SAM" id="MobiDB-lite"/>
    </source>
</evidence>
<keyword evidence="3 10" id="KW-0418">Kinase</keyword>
<evidence type="ECO:0000256" key="3">
    <source>
        <dbReference type="ARBA" id="ARBA00022777"/>
    </source>
</evidence>
<evidence type="ECO:0000256" key="2">
    <source>
        <dbReference type="ARBA" id="ARBA00022741"/>
    </source>
</evidence>
<dbReference type="CDD" id="cd14153">
    <property type="entry name" value="PK_KSR2"/>
    <property type="match status" value="1"/>
</dbReference>
<dbReference type="InterPro" id="IPR001245">
    <property type="entry name" value="Ser-Thr/Tyr_kinase_cat_dom"/>
</dbReference>
<protein>
    <submittedName>
        <fullName evidence="10">Kinase suppressor of Ras 2</fullName>
    </submittedName>
</protein>
<organism evidence="9 10">
    <name type="scientific">Lepidothrix coronata</name>
    <name type="common">blue-crowned manakin</name>
    <dbReference type="NCBI Taxonomy" id="321398"/>
    <lineage>
        <taxon>Eukaryota</taxon>
        <taxon>Metazoa</taxon>
        <taxon>Chordata</taxon>
        <taxon>Craniata</taxon>
        <taxon>Vertebrata</taxon>
        <taxon>Euteleostomi</taxon>
        <taxon>Archelosauria</taxon>
        <taxon>Archosauria</taxon>
        <taxon>Dinosauria</taxon>
        <taxon>Saurischia</taxon>
        <taxon>Theropoda</taxon>
        <taxon>Coelurosauria</taxon>
        <taxon>Aves</taxon>
        <taxon>Neognathae</taxon>
        <taxon>Neoaves</taxon>
        <taxon>Telluraves</taxon>
        <taxon>Australaves</taxon>
        <taxon>Passeriformes</taxon>
        <taxon>Pipridae</taxon>
        <taxon>Lepidothrix</taxon>
    </lineage>
</organism>
<evidence type="ECO:0000259" key="8">
    <source>
        <dbReference type="PROSITE" id="PS50011"/>
    </source>
</evidence>
<feature type="compositionally biased region" description="Pro residues" evidence="7">
    <location>
        <begin position="336"/>
        <end position="356"/>
    </location>
</feature>
<dbReference type="PANTHER" id="PTHR23257:SF775">
    <property type="entry name" value="KINASE SUPPRESSOR OF RAS 2"/>
    <property type="match status" value="1"/>
</dbReference>
<dbReference type="OrthoDB" id="774951at2759"/>